<comment type="cofactor">
    <cofactor evidence="1">
        <name>Mg(2+)</name>
        <dbReference type="ChEBI" id="CHEBI:18420"/>
    </cofactor>
</comment>
<dbReference type="Pfam" id="PF08282">
    <property type="entry name" value="Hydrolase_3"/>
    <property type="match status" value="1"/>
</dbReference>
<evidence type="ECO:0000256" key="21">
    <source>
        <dbReference type="ARBA" id="ARBA00048599"/>
    </source>
</evidence>
<dbReference type="GO" id="GO:0008554">
    <property type="term" value="F:P-type sodium transporter activity"/>
    <property type="evidence" value="ECO:0007669"/>
    <property type="project" value="UniProtKB-EC"/>
</dbReference>
<dbReference type="Pfam" id="PF00690">
    <property type="entry name" value="Cation_ATPase_N"/>
    <property type="match status" value="1"/>
</dbReference>
<keyword evidence="7 24" id="KW-0812">Transmembrane</keyword>
<dbReference type="Gene3D" id="2.70.150.10">
    <property type="entry name" value="Calcium-transporting ATPase, cytoplasmic transduction domain A"/>
    <property type="match status" value="1"/>
</dbReference>
<dbReference type="InterPro" id="IPR044492">
    <property type="entry name" value="P_typ_ATPase_HD_dom"/>
</dbReference>
<evidence type="ECO:0000256" key="23">
    <source>
        <dbReference type="SAM" id="MobiDB-lite"/>
    </source>
</evidence>
<keyword evidence="13" id="KW-1278">Translocase</keyword>
<dbReference type="GO" id="GO:0005886">
    <property type="term" value="C:plasma membrane"/>
    <property type="evidence" value="ECO:0007669"/>
    <property type="project" value="UniProtKB-SubCell"/>
</dbReference>
<evidence type="ECO:0000256" key="10">
    <source>
        <dbReference type="ARBA" id="ARBA00022840"/>
    </source>
</evidence>
<reference evidence="26" key="2">
    <citation type="submission" date="2020-11" db="EMBL/GenBank/DDBJ databases">
        <title>Whole genome sequencing of Colletotrichum sp.</title>
        <authorList>
            <person name="Li H."/>
        </authorList>
    </citation>
    <scope>NUCLEOTIDE SEQUENCE</scope>
    <source>
        <strain evidence="26">CkLH20</strain>
    </source>
</reference>
<keyword evidence="9" id="KW-0547">Nucleotide-binding</keyword>
<evidence type="ECO:0000256" key="8">
    <source>
        <dbReference type="ARBA" id="ARBA00022723"/>
    </source>
</evidence>
<dbReference type="FunFam" id="3.40.1110.10:FF:000039">
    <property type="entry name" value="Sodium P-type ATPase"/>
    <property type="match status" value="1"/>
</dbReference>
<dbReference type="Gene3D" id="1.20.1110.10">
    <property type="entry name" value="Calcium-transporting ATPase, transmembrane domain"/>
    <property type="match status" value="2"/>
</dbReference>
<evidence type="ECO:0000256" key="13">
    <source>
        <dbReference type="ARBA" id="ARBA00022967"/>
    </source>
</evidence>
<comment type="similarity">
    <text evidence="19">Belongs to the cation transport ATPase (P-type) (TC 3.A.3) family. Type IID subfamily.</text>
</comment>
<dbReference type="InterPro" id="IPR004014">
    <property type="entry name" value="ATPase_P-typ_cation-transptr_N"/>
</dbReference>
<comment type="caution">
    <text evidence="26">The sequence shown here is derived from an EMBL/GenBank/DDBJ whole genome shotgun (WGS) entry which is preliminary data.</text>
</comment>
<keyword evidence="15" id="KW-0915">Sodium</keyword>
<feature type="transmembrane region" description="Helical" evidence="24">
    <location>
        <begin position="825"/>
        <end position="846"/>
    </location>
</feature>
<evidence type="ECO:0000256" key="11">
    <source>
        <dbReference type="ARBA" id="ARBA00022842"/>
    </source>
</evidence>
<dbReference type="InterPro" id="IPR008250">
    <property type="entry name" value="ATPase_P-typ_transduc_dom_A_sf"/>
</dbReference>
<evidence type="ECO:0000259" key="25">
    <source>
        <dbReference type="SMART" id="SM00831"/>
    </source>
</evidence>
<dbReference type="AlphaFoldDB" id="A0A9P6IFP0"/>
<dbReference type="Pfam" id="PF00122">
    <property type="entry name" value="E1-E2_ATPase"/>
    <property type="match status" value="1"/>
</dbReference>
<feature type="transmembrane region" description="Helical" evidence="24">
    <location>
        <begin position="113"/>
        <end position="134"/>
    </location>
</feature>
<proteinExistence type="inferred from homology"/>
<evidence type="ECO:0000256" key="7">
    <source>
        <dbReference type="ARBA" id="ARBA00022692"/>
    </source>
</evidence>
<evidence type="ECO:0000256" key="16">
    <source>
        <dbReference type="ARBA" id="ARBA00023065"/>
    </source>
</evidence>
<evidence type="ECO:0000256" key="1">
    <source>
        <dbReference type="ARBA" id="ARBA00001946"/>
    </source>
</evidence>
<keyword evidence="12" id="KW-0630">Potassium</keyword>
<dbReference type="InterPro" id="IPR006068">
    <property type="entry name" value="ATPase_P-typ_cation-transptr_C"/>
</dbReference>
<evidence type="ECO:0000256" key="2">
    <source>
        <dbReference type="ARBA" id="ARBA00004651"/>
    </source>
</evidence>
<dbReference type="InterPro" id="IPR036412">
    <property type="entry name" value="HAD-like_sf"/>
</dbReference>
<dbReference type="FunFam" id="3.40.50.1000:FF:000047">
    <property type="entry name" value="Sodium P-type ATPase"/>
    <property type="match status" value="1"/>
</dbReference>
<dbReference type="NCBIfam" id="TIGR01494">
    <property type="entry name" value="ATPase_P-type"/>
    <property type="match status" value="2"/>
</dbReference>
<dbReference type="SUPFAM" id="SSF81653">
    <property type="entry name" value="Calcium ATPase, transduction domain A"/>
    <property type="match status" value="1"/>
</dbReference>
<dbReference type="InterPro" id="IPR059000">
    <property type="entry name" value="ATPase_P-type_domA"/>
</dbReference>
<evidence type="ECO:0000256" key="4">
    <source>
        <dbReference type="ARBA" id="ARBA00022475"/>
    </source>
</evidence>
<dbReference type="EMBL" id="JAATWM020000002">
    <property type="protein sequence ID" value="KAF9881557.1"/>
    <property type="molecule type" value="Genomic_DNA"/>
</dbReference>
<keyword evidence="17 24" id="KW-0472">Membrane</keyword>
<comment type="catalytic activity">
    <reaction evidence="21">
        <text>K(+)(in) + ATP + H2O = K(+)(out) + ADP + phosphate + H(+)</text>
        <dbReference type="Rhea" id="RHEA:75815"/>
        <dbReference type="ChEBI" id="CHEBI:15377"/>
        <dbReference type="ChEBI" id="CHEBI:15378"/>
        <dbReference type="ChEBI" id="CHEBI:29103"/>
        <dbReference type="ChEBI" id="CHEBI:30616"/>
        <dbReference type="ChEBI" id="CHEBI:43474"/>
        <dbReference type="ChEBI" id="CHEBI:456216"/>
    </reaction>
</comment>
<feature type="region of interest" description="Disordered" evidence="23">
    <location>
        <begin position="1"/>
        <end position="35"/>
    </location>
</feature>
<dbReference type="SMART" id="SM00831">
    <property type="entry name" value="Cation_ATPase_N"/>
    <property type="match status" value="1"/>
</dbReference>
<sequence>MVVAKEKGSGSFQEQSSEVFQPEHISGQSNKPLSRPPHALEFSQVVAELEVDTTQGLTSEEATRRLAELGRNELRQNKGVQPLKIFLEQIFNAMTLFNSSKVLLLALGASFGIQAWIEGGILGGIIVLNIFIGFGQSLQAERTINSLKNLGSPTCKVFRGGKTINIQTAEVVPGDVIDLNTGDSVPADIRLIEAVNLEADEALLTGESAPVSKIPNATFDDDTGPGDRLNVVYSSTVITKGRGRGVVFATGMHTEIGLIAGALNGGSKDKAKSYIKRNEDGSATFFGYVFAGWMMTRDWIGDFLGLTVGTPLQRKLSQLFLWLFLFAVICALVVLGANKFDSRKDVIIYAVTTAIGTIPVSLLLVLTVTMAAGTKKMLERHVIVRNLSSLEALGGVTNICSDKTGTITQGRMVVRKAWLPGTGTYSVNTTNDVYNPFSGSVQFTSGQPKDISAEEEKKHDETTEPIEPHNEPASKPALEWYLNVASLANLASLKQSDDSSANPGEWKAAGAPTEIAIEVFASRFGWNRIQLSQGPEASWKQVAEFPFDSDVKKMSVIFQNTKYQKMHLFTKGAVERVLASCDTIALDDTTRALTEDDRQNIHTNMEVLASQGLRVLALAHRNLENSVSESQFAEGTTPPHRDTFEHSLTFRGLIGIYDPPRPESRPSVKMCQGAGIVVHMLTGDHPQTARAIATEVGILPSPEKFKMLPSDVAQSMVMPAHDFDALSDGQIDELPQLPLVVARCAPSTKVRMIEALHRRGRYVGMTGDGVNDSPSLKRADIGIAMGSGSDVAKESSDIVLTDDNFASILNAIEEGRRIFDNIQKFILHVLAANIGFVCALLTGLAFKDRSGVSVFQLSPVEILWMLLGTGAFTETGLGFEKAVPDILNRPPQNLKYGVFTPEFLVDMVYYGVLMAGCVLGSFTVIIFGFEGGNLGIECNNAYSAECDSVFRARAACYTTMTWIFSFFAWELIDARRSLFYMPKGFKAWTLHLWGNKFLFFSVTLVFLAVFPTLYIPVIDHVVFLHHGITWEWAVVFIDVTFFMIACEGYKWGKRVYIRRRGNSSDVGFDDEEEMSA</sequence>
<keyword evidence="6" id="KW-0597">Phosphoprotein</keyword>
<evidence type="ECO:0000256" key="19">
    <source>
        <dbReference type="ARBA" id="ARBA00035017"/>
    </source>
</evidence>
<keyword evidence="11" id="KW-0460">Magnesium</keyword>
<dbReference type="Pfam" id="PF00689">
    <property type="entry name" value="Cation_ATPase_C"/>
    <property type="match status" value="1"/>
</dbReference>
<evidence type="ECO:0000256" key="22">
    <source>
        <dbReference type="ARBA" id="ARBA00049499"/>
    </source>
</evidence>
<dbReference type="InterPro" id="IPR023299">
    <property type="entry name" value="ATPase_P-typ_cyto_dom_N"/>
</dbReference>
<feature type="domain" description="Cation-transporting P-type ATPase N-terminal" evidence="25">
    <location>
        <begin position="36"/>
        <end position="115"/>
    </location>
</feature>
<dbReference type="GO" id="GO:0006813">
    <property type="term" value="P:potassium ion transport"/>
    <property type="evidence" value="ECO:0007669"/>
    <property type="project" value="UniProtKB-KW"/>
</dbReference>
<feature type="compositionally biased region" description="Polar residues" evidence="23">
    <location>
        <begin position="10"/>
        <end position="19"/>
    </location>
</feature>
<dbReference type="RefSeq" id="XP_038751018.1">
    <property type="nucleotide sequence ID" value="XM_038883423.1"/>
</dbReference>
<keyword evidence="18" id="KW-0739">Sodium transport</keyword>
<feature type="compositionally biased region" description="Basic and acidic residues" evidence="23">
    <location>
        <begin position="451"/>
        <end position="472"/>
    </location>
</feature>
<dbReference type="OrthoDB" id="3352408at2759"/>
<dbReference type="SFLD" id="SFLDS00003">
    <property type="entry name" value="Haloacid_Dehalogenase"/>
    <property type="match status" value="1"/>
</dbReference>
<keyword evidence="10" id="KW-0067">ATP-binding</keyword>
<dbReference type="InterPro" id="IPR018303">
    <property type="entry name" value="ATPase_P-typ_P_site"/>
</dbReference>
<evidence type="ECO:0000256" key="17">
    <source>
        <dbReference type="ARBA" id="ARBA00023136"/>
    </source>
</evidence>
<dbReference type="InterPro" id="IPR001757">
    <property type="entry name" value="P_typ_ATPase"/>
</dbReference>
<feature type="region of interest" description="Disordered" evidence="23">
    <location>
        <begin position="439"/>
        <end position="473"/>
    </location>
</feature>
<dbReference type="GeneID" id="62156497"/>
<keyword evidence="3" id="KW-0813">Transport</keyword>
<evidence type="ECO:0000256" key="9">
    <source>
        <dbReference type="ARBA" id="ARBA00022741"/>
    </source>
</evidence>
<dbReference type="SUPFAM" id="SSF81660">
    <property type="entry name" value="Metal cation-transporting ATPase, ATP-binding domain N"/>
    <property type="match status" value="1"/>
</dbReference>
<evidence type="ECO:0000256" key="6">
    <source>
        <dbReference type="ARBA" id="ARBA00022553"/>
    </source>
</evidence>
<feature type="transmembrane region" description="Helical" evidence="24">
    <location>
        <begin position="993"/>
        <end position="1017"/>
    </location>
</feature>
<keyword evidence="5" id="KW-0633">Potassium transport</keyword>
<dbReference type="Gene3D" id="3.40.50.1000">
    <property type="entry name" value="HAD superfamily/HAD-like"/>
    <property type="match status" value="1"/>
</dbReference>
<evidence type="ECO:0000256" key="5">
    <source>
        <dbReference type="ARBA" id="ARBA00022538"/>
    </source>
</evidence>
<dbReference type="SFLD" id="SFLDG00002">
    <property type="entry name" value="C1.7:_P-type_atpase_like"/>
    <property type="match status" value="1"/>
</dbReference>
<dbReference type="SUPFAM" id="SSF81665">
    <property type="entry name" value="Calcium ATPase, transmembrane domain M"/>
    <property type="match status" value="1"/>
</dbReference>
<dbReference type="Pfam" id="PF13246">
    <property type="entry name" value="Cation_ATPase"/>
    <property type="match status" value="1"/>
</dbReference>
<dbReference type="SFLD" id="SFLDF00027">
    <property type="entry name" value="p-type_atpase"/>
    <property type="match status" value="1"/>
</dbReference>
<dbReference type="InterPro" id="IPR006414">
    <property type="entry name" value="P-type_ATPase_IID"/>
</dbReference>
<dbReference type="InterPro" id="IPR023214">
    <property type="entry name" value="HAD_sf"/>
</dbReference>
<dbReference type="GO" id="GO:0016887">
    <property type="term" value="F:ATP hydrolysis activity"/>
    <property type="evidence" value="ECO:0007669"/>
    <property type="project" value="InterPro"/>
</dbReference>
<dbReference type="InterPro" id="IPR023298">
    <property type="entry name" value="ATPase_P-typ_TM_dom_sf"/>
</dbReference>
<evidence type="ECO:0000256" key="24">
    <source>
        <dbReference type="SAM" id="Phobius"/>
    </source>
</evidence>
<name>A0A9P6IFP0_9PEZI</name>
<feature type="transmembrane region" description="Helical" evidence="24">
    <location>
        <begin position="346"/>
        <end position="372"/>
    </location>
</feature>
<feature type="transmembrane region" description="Helical" evidence="24">
    <location>
        <begin position="903"/>
        <end position="929"/>
    </location>
</feature>
<dbReference type="EC" id="7.2.2.3" evidence="20"/>
<accession>A0A9P6IFP0</accession>
<feature type="transmembrane region" description="Helical" evidence="24">
    <location>
        <begin position="319"/>
        <end position="340"/>
    </location>
</feature>
<evidence type="ECO:0000256" key="12">
    <source>
        <dbReference type="ARBA" id="ARBA00022958"/>
    </source>
</evidence>
<dbReference type="NCBIfam" id="TIGR01523">
    <property type="entry name" value="ATPase-IID_K-Na"/>
    <property type="match status" value="1"/>
</dbReference>
<dbReference type="SUPFAM" id="SSF56784">
    <property type="entry name" value="HAD-like"/>
    <property type="match status" value="1"/>
</dbReference>
<keyword evidence="8" id="KW-0479">Metal-binding</keyword>
<evidence type="ECO:0000313" key="27">
    <source>
        <dbReference type="Proteomes" id="UP000781932"/>
    </source>
</evidence>
<protein>
    <recommendedName>
        <fullName evidence="20">P-type Na(+) transporter</fullName>
        <ecNumber evidence="20">7.2.2.3</ecNumber>
    </recommendedName>
</protein>
<evidence type="ECO:0000256" key="14">
    <source>
        <dbReference type="ARBA" id="ARBA00022989"/>
    </source>
</evidence>
<organism evidence="26 27">
    <name type="scientific">Colletotrichum karsti</name>
    <dbReference type="NCBI Taxonomy" id="1095194"/>
    <lineage>
        <taxon>Eukaryota</taxon>
        <taxon>Fungi</taxon>
        <taxon>Dikarya</taxon>
        <taxon>Ascomycota</taxon>
        <taxon>Pezizomycotina</taxon>
        <taxon>Sordariomycetes</taxon>
        <taxon>Hypocreomycetidae</taxon>
        <taxon>Glomerellales</taxon>
        <taxon>Glomerellaceae</taxon>
        <taxon>Colletotrichum</taxon>
        <taxon>Colletotrichum boninense species complex</taxon>
    </lineage>
</organism>
<keyword evidence="4" id="KW-1003">Cell membrane</keyword>
<feature type="transmembrane region" description="Helical" evidence="24">
    <location>
        <begin position="1029"/>
        <end position="1049"/>
    </location>
</feature>
<dbReference type="FunFam" id="1.20.1110.10:FF:000015">
    <property type="entry name" value="Sodium ion P-type ATPase"/>
    <property type="match status" value="1"/>
</dbReference>
<evidence type="ECO:0000256" key="20">
    <source>
        <dbReference type="ARBA" id="ARBA00035029"/>
    </source>
</evidence>
<comment type="subcellular location">
    <subcellularLocation>
        <location evidence="2">Cell membrane</location>
        <topology evidence="2">Multi-pass membrane protein</topology>
    </subcellularLocation>
</comment>
<dbReference type="GO" id="GO:0005524">
    <property type="term" value="F:ATP binding"/>
    <property type="evidence" value="ECO:0007669"/>
    <property type="project" value="UniProtKB-KW"/>
</dbReference>
<dbReference type="Gene3D" id="3.40.1110.10">
    <property type="entry name" value="Calcium-transporting ATPase, cytoplasmic domain N"/>
    <property type="match status" value="1"/>
</dbReference>
<keyword evidence="27" id="KW-1185">Reference proteome</keyword>
<comment type="catalytic activity">
    <reaction evidence="22">
        <text>Na(+)(in) + ATP + H2O = Na(+)(out) + ADP + phosphate + H(+)</text>
        <dbReference type="Rhea" id="RHEA:14633"/>
        <dbReference type="ChEBI" id="CHEBI:15377"/>
        <dbReference type="ChEBI" id="CHEBI:15378"/>
        <dbReference type="ChEBI" id="CHEBI:29101"/>
        <dbReference type="ChEBI" id="CHEBI:30616"/>
        <dbReference type="ChEBI" id="CHEBI:43474"/>
        <dbReference type="ChEBI" id="CHEBI:456216"/>
        <dbReference type="EC" id="7.2.2.3"/>
    </reaction>
    <physiologicalReaction direction="left-to-right" evidence="22">
        <dbReference type="Rhea" id="RHEA:14634"/>
    </physiologicalReaction>
</comment>
<keyword evidence="16" id="KW-0406">Ion transport</keyword>
<feature type="transmembrane region" description="Helical" evidence="24">
    <location>
        <begin position="949"/>
        <end position="972"/>
    </location>
</feature>
<keyword evidence="14 24" id="KW-1133">Transmembrane helix</keyword>
<dbReference type="Proteomes" id="UP000781932">
    <property type="component" value="Unassembled WGS sequence"/>
</dbReference>
<dbReference type="FunFam" id="2.70.150.10:FF:000160">
    <property type="entry name" value="Sarcoplasmic/endoplasmic reticulum calcium ATPase 1"/>
    <property type="match status" value="1"/>
</dbReference>
<evidence type="ECO:0000256" key="15">
    <source>
        <dbReference type="ARBA" id="ARBA00023053"/>
    </source>
</evidence>
<dbReference type="PANTHER" id="PTHR42861">
    <property type="entry name" value="CALCIUM-TRANSPORTING ATPASE"/>
    <property type="match status" value="1"/>
</dbReference>
<feature type="transmembrane region" description="Helical" evidence="24">
    <location>
        <begin position="862"/>
        <end position="883"/>
    </location>
</feature>
<evidence type="ECO:0000256" key="18">
    <source>
        <dbReference type="ARBA" id="ARBA00023201"/>
    </source>
</evidence>
<reference evidence="26" key="1">
    <citation type="submission" date="2020-03" db="EMBL/GenBank/DDBJ databases">
        <authorList>
            <person name="He L."/>
        </authorList>
    </citation>
    <scope>NUCLEOTIDE SEQUENCE</scope>
    <source>
        <strain evidence="26">CkLH20</strain>
    </source>
</reference>
<evidence type="ECO:0000256" key="3">
    <source>
        <dbReference type="ARBA" id="ARBA00022448"/>
    </source>
</evidence>
<gene>
    <name evidence="26" type="ORF">CkaCkLH20_00703</name>
</gene>
<dbReference type="GO" id="GO:0046872">
    <property type="term" value="F:metal ion binding"/>
    <property type="evidence" value="ECO:0007669"/>
    <property type="project" value="UniProtKB-KW"/>
</dbReference>
<dbReference type="PROSITE" id="PS00154">
    <property type="entry name" value="ATPASE_E1_E2"/>
    <property type="match status" value="1"/>
</dbReference>
<dbReference type="PRINTS" id="PR00119">
    <property type="entry name" value="CATATPASE"/>
</dbReference>
<evidence type="ECO:0000313" key="26">
    <source>
        <dbReference type="EMBL" id="KAF9881557.1"/>
    </source>
</evidence>